<sequence>MSIITLQIGQAGCQGGAALFQQLAAEAALPAASSGGSEWSEAADRFFALAPAGGGPPKPTARALLVDMEPKAVAAVQQAATSIGTWQYSRVAALARQPGSGNNWAAGALGHAPAVRQQVLGMVRRQAERCDSLGGFLVMQSLAGGTGSGLGSALVTALRDEYGPSCRILSHAIWPHEAGEVVTQPYNALLSLASLAEHASGVVIAYNDELSAACQQKLGIQRPGFADLNAVAAHSLASLLLPATQRQAPEVVAAPASARPQLRGGGRGRLAWDTSPAEATPARQQPAAPAAAWDGTFSSGSRWEDEEAPAAGNAVGRALDPLADVCGRLCSQPPYRLLSLRSCPQLPPSSFDFTPFSWPTVLKELKQAQQAGGTAPPGAGLGSLRRGSNRSLASLLVLRGDQASTADVSEMADAALFSSHGRHASRLAVATSSSRMAGQQMLATLLSNDQTPVAPLERMLTRARRLFDARAFVHRYERHGLACPADFDEAFEATERLLDAYRQLSAAGARVLKAQVQAASSASATGQGASWASASSTDSEPTSTPMATPFGQMMPDAAASQPAAGDPARQTPPGAFPPTARFPSDGFPPAFSSMAFPTSTPPTTPTFPTGTDSRPAVQPQPFPDTATAPAGGMLNSATATLDAHNAARAAAGVAPLSWSDSLASYAAGVSATCRLAHSGGLYGENLFIGSNARTCKVAVDAWMTEASARGGHYTQASRRLGIVYPASTQVGCAIASCGMVTCSYDVIQGSRGK</sequence>
<feature type="compositionally biased region" description="Low complexity" evidence="14">
    <location>
        <begin position="522"/>
        <end position="537"/>
    </location>
</feature>
<dbReference type="GO" id="GO:0005200">
    <property type="term" value="F:structural constituent of cytoskeleton"/>
    <property type="evidence" value="ECO:0007669"/>
    <property type="project" value="InterPro"/>
</dbReference>
<dbReference type="InterPro" id="IPR002967">
    <property type="entry name" value="Delta_tubulin"/>
</dbReference>
<comment type="similarity">
    <text evidence="4">Belongs to the tubulin family.</text>
</comment>
<dbReference type="Proteomes" id="UP000239899">
    <property type="component" value="Unassembled WGS sequence"/>
</dbReference>
<dbReference type="EMBL" id="LHPG02000005">
    <property type="protein sequence ID" value="PRW58318.1"/>
    <property type="molecule type" value="Genomic_DNA"/>
</dbReference>
<keyword evidence="18" id="KW-1185">Reference proteome</keyword>
<dbReference type="SUPFAM" id="SSF55797">
    <property type="entry name" value="PR-1-like"/>
    <property type="match status" value="1"/>
</dbReference>
<dbReference type="GO" id="GO:0005525">
    <property type="term" value="F:GTP binding"/>
    <property type="evidence" value="ECO:0007669"/>
    <property type="project" value="UniProtKB-KW"/>
</dbReference>
<keyword evidence="7" id="KW-0547">Nucleotide-binding</keyword>
<dbReference type="SMART" id="SM00198">
    <property type="entry name" value="SCP"/>
    <property type="match status" value="1"/>
</dbReference>
<keyword evidence="8" id="KW-0970">Cilium biogenesis/degradation</keyword>
<dbReference type="GO" id="GO:0005814">
    <property type="term" value="C:centriole"/>
    <property type="evidence" value="ECO:0007669"/>
    <property type="project" value="UniProtKB-SubCell"/>
</dbReference>
<evidence type="ECO:0000256" key="4">
    <source>
        <dbReference type="ARBA" id="ARBA00009636"/>
    </source>
</evidence>
<dbReference type="Pfam" id="PF00091">
    <property type="entry name" value="Tubulin"/>
    <property type="match status" value="1"/>
</dbReference>
<evidence type="ECO:0000256" key="5">
    <source>
        <dbReference type="ARBA" id="ARBA00014184"/>
    </source>
</evidence>
<evidence type="ECO:0000256" key="12">
    <source>
        <dbReference type="ARBA" id="ARBA00030594"/>
    </source>
</evidence>
<dbReference type="PRINTS" id="PR01161">
    <property type="entry name" value="TUBULIN"/>
</dbReference>
<evidence type="ECO:0000313" key="17">
    <source>
        <dbReference type="EMBL" id="PRW58318.1"/>
    </source>
</evidence>
<evidence type="ECO:0000256" key="8">
    <source>
        <dbReference type="ARBA" id="ARBA00022794"/>
    </source>
</evidence>
<dbReference type="SUPFAM" id="SSF52490">
    <property type="entry name" value="Tubulin nucleotide-binding domain-like"/>
    <property type="match status" value="1"/>
</dbReference>
<comment type="caution">
    <text evidence="17">The sequence shown here is derived from an EMBL/GenBank/DDBJ whole genome shotgun (WGS) entry which is preliminary data.</text>
</comment>
<feature type="domain" description="SCP" evidence="15">
    <location>
        <begin position="635"/>
        <end position="752"/>
    </location>
</feature>
<comment type="function">
    <text evidence="13">Acts as a positive regulator of hedgehog signaling and regulates ciliary function.</text>
</comment>
<feature type="compositionally biased region" description="Low complexity" evidence="14">
    <location>
        <begin position="276"/>
        <end position="292"/>
    </location>
</feature>
<dbReference type="InterPro" id="IPR008280">
    <property type="entry name" value="Tub_FtsZ_C"/>
</dbReference>
<feature type="region of interest" description="Disordered" evidence="14">
    <location>
        <begin position="253"/>
        <end position="309"/>
    </location>
</feature>
<dbReference type="SMART" id="SM00864">
    <property type="entry name" value="Tubulin"/>
    <property type="match status" value="1"/>
</dbReference>
<dbReference type="SUPFAM" id="SSF55307">
    <property type="entry name" value="Tubulin C-terminal domain-like"/>
    <property type="match status" value="1"/>
</dbReference>
<dbReference type="InterPro" id="IPR014044">
    <property type="entry name" value="CAP_dom"/>
</dbReference>
<keyword evidence="6" id="KW-0493">Microtubule</keyword>
<dbReference type="GO" id="GO:0030030">
    <property type="term" value="P:cell projection organization"/>
    <property type="evidence" value="ECO:0007669"/>
    <property type="project" value="UniProtKB-KW"/>
</dbReference>
<feature type="region of interest" description="Disordered" evidence="14">
    <location>
        <begin position="522"/>
        <end position="618"/>
    </location>
</feature>
<dbReference type="PANTHER" id="PTHR11588">
    <property type="entry name" value="TUBULIN"/>
    <property type="match status" value="1"/>
</dbReference>
<evidence type="ECO:0000256" key="13">
    <source>
        <dbReference type="ARBA" id="ARBA00046149"/>
    </source>
</evidence>
<reference evidence="17 18" key="1">
    <citation type="journal article" date="2018" name="Plant J.">
        <title>Genome sequences of Chlorella sorokiniana UTEX 1602 and Micractinium conductrix SAG 241.80: implications to maltose excretion by a green alga.</title>
        <authorList>
            <person name="Arriola M.B."/>
            <person name="Velmurugan N."/>
            <person name="Zhang Y."/>
            <person name="Plunkett M.H."/>
            <person name="Hondzo H."/>
            <person name="Barney B.M."/>
        </authorList>
    </citation>
    <scope>NUCLEOTIDE SEQUENCE [LARGE SCALE GENOMIC DNA]</scope>
    <source>
        <strain evidence="18">UTEX 1602</strain>
    </source>
</reference>
<dbReference type="STRING" id="3076.A0A2P6TW83"/>
<dbReference type="InterPro" id="IPR003008">
    <property type="entry name" value="Tubulin_FtsZ_GTPase"/>
</dbReference>
<name>A0A2P6TW83_CHLSO</name>
<evidence type="ECO:0000313" key="18">
    <source>
        <dbReference type="Proteomes" id="UP000239899"/>
    </source>
</evidence>
<dbReference type="InterPro" id="IPR000217">
    <property type="entry name" value="Tubulin"/>
</dbReference>
<keyword evidence="11" id="KW-0966">Cell projection</keyword>
<accession>A0A2P6TW83</accession>
<evidence type="ECO:0000256" key="9">
    <source>
        <dbReference type="ARBA" id="ARBA00023134"/>
    </source>
</evidence>
<dbReference type="PROSITE" id="PS00227">
    <property type="entry name" value="TUBULIN"/>
    <property type="match status" value="1"/>
</dbReference>
<organism evidence="17 18">
    <name type="scientific">Chlorella sorokiniana</name>
    <name type="common">Freshwater green alga</name>
    <dbReference type="NCBI Taxonomy" id="3076"/>
    <lineage>
        <taxon>Eukaryota</taxon>
        <taxon>Viridiplantae</taxon>
        <taxon>Chlorophyta</taxon>
        <taxon>core chlorophytes</taxon>
        <taxon>Trebouxiophyceae</taxon>
        <taxon>Chlorellales</taxon>
        <taxon>Chlorellaceae</taxon>
        <taxon>Chlorella clade</taxon>
        <taxon>Chlorella</taxon>
    </lineage>
</organism>
<evidence type="ECO:0000256" key="2">
    <source>
        <dbReference type="ARBA" id="ARBA00004123"/>
    </source>
</evidence>
<dbReference type="InterPro" id="IPR023123">
    <property type="entry name" value="Tubulin_C"/>
</dbReference>
<evidence type="ECO:0000256" key="6">
    <source>
        <dbReference type="ARBA" id="ARBA00022701"/>
    </source>
</evidence>
<evidence type="ECO:0000259" key="16">
    <source>
        <dbReference type="SMART" id="SM00864"/>
    </source>
</evidence>
<dbReference type="GO" id="GO:0007017">
    <property type="term" value="P:microtubule-based process"/>
    <property type="evidence" value="ECO:0007669"/>
    <property type="project" value="InterPro"/>
</dbReference>
<keyword evidence="9" id="KW-0342">GTP-binding</keyword>
<dbReference type="PRINTS" id="PR01224">
    <property type="entry name" value="DELTATUBULIN"/>
</dbReference>
<gene>
    <name evidence="17" type="ORF">C2E21_3127</name>
</gene>
<evidence type="ECO:0000256" key="10">
    <source>
        <dbReference type="ARBA" id="ARBA00023242"/>
    </source>
</evidence>
<dbReference type="OrthoDB" id="10250004at2759"/>
<comment type="subcellular location">
    <subcellularLocation>
        <location evidence="3">Cell projection</location>
        <location evidence="3">Cilium</location>
    </subcellularLocation>
    <subcellularLocation>
        <location evidence="1">Cytoplasm</location>
        <location evidence="1">Cytoskeleton</location>
        <location evidence="1">Microtubule organizing center</location>
        <location evidence="1">Centrosome</location>
        <location evidence="1">Centriole</location>
    </subcellularLocation>
    <subcellularLocation>
        <location evidence="2">Nucleus</location>
    </subcellularLocation>
</comment>
<dbReference type="GO" id="GO:0005634">
    <property type="term" value="C:nucleus"/>
    <property type="evidence" value="ECO:0007669"/>
    <property type="project" value="UniProtKB-SubCell"/>
</dbReference>
<dbReference type="InterPro" id="IPR017975">
    <property type="entry name" value="Tubulin_CS"/>
</dbReference>
<evidence type="ECO:0000256" key="14">
    <source>
        <dbReference type="SAM" id="MobiDB-lite"/>
    </source>
</evidence>
<dbReference type="InterPro" id="IPR036525">
    <property type="entry name" value="Tubulin/FtsZ_GTPase_sf"/>
</dbReference>
<dbReference type="AlphaFoldDB" id="A0A2P6TW83"/>
<keyword evidence="10" id="KW-0539">Nucleus</keyword>
<evidence type="ECO:0000259" key="15">
    <source>
        <dbReference type="SMART" id="SM00198"/>
    </source>
</evidence>
<feature type="domain" description="Tubulin/FtsZ GTPase" evidence="16">
    <location>
        <begin position="43"/>
        <end position="247"/>
    </location>
</feature>
<evidence type="ECO:0000256" key="11">
    <source>
        <dbReference type="ARBA" id="ARBA00023273"/>
    </source>
</evidence>
<feature type="compositionally biased region" description="Low complexity" evidence="14">
    <location>
        <begin position="552"/>
        <end position="568"/>
    </location>
</feature>
<dbReference type="Pfam" id="PF00188">
    <property type="entry name" value="CAP"/>
    <property type="match status" value="1"/>
</dbReference>
<dbReference type="GO" id="GO:0005929">
    <property type="term" value="C:cilium"/>
    <property type="evidence" value="ECO:0007669"/>
    <property type="project" value="UniProtKB-SubCell"/>
</dbReference>
<dbReference type="InterPro" id="IPR035940">
    <property type="entry name" value="CAP_sf"/>
</dbReference>
<evidence type="ECO:0000256" key="3">
    <source>
        <dbReference type="ARBA" id="ARBA00004138"/>
    </source>
</evidence>
<dbReference type="GO" id="GO:0005874">
    <property type="term" value="C:microtubule"/>
    <property type="evidence" value="ECO:0007669"/>
    <property type="project" value="UniProtKB-KW"/>
</dbReference>
<dbReference type="CDD" id="cd02189">
    <property type="entry name" value="delta_zeta_tubulin-like"/>
    <property type="match status" value="1"/>
</dbReference>
<proteinExistence type="inferred from homology"/>
<dbReference type="Gene3D" id="1.10.287.600">
    <property type="entry name" value="Helix hairpin bin"/>
    <property type="match status" value="1"/>
</dbReference>
<evidence type="ECO:0000256" key="1">
    <source>
        <dbReference type="ARBA" id="ARBA00004114"/>
    </source>
</evidence>
<protein>
    <recommendedName>
        <fullName evidence="5">Tubulin delta chain</fullName>
    </recommendedName>
    <alternativeName>
        <fullName evidence="12">Delta-tubulin</fullName>
    </alternativeName>
</protein>
<dbReference type="Gene3D" id="3.40.50.1440">
    <property type="entry name" value="Tubulin/FtsZ, GTPase domain"/>
    <property type="match status" value="1"/>
</dbReference>
<evidence type="ECO:0000256" key="7">
    <source>
        <dbReference type="ARBA" id="ARBA00022741"/>
    </source>
</evidence>
<dbReference type="Gene3D" id="3.40.33.10">
    <property type="entry name" value="CAP"/>
    <property type="match status" value="1"/>
</dbReference>